<proteinExistence type="predicted"/>
<evidence type="ECO:0000313" key="2">
    <source>
        <dbReference type="Proteomes" id="UP000427769"/>
    </source>
</evidence>
<organism evidence="1 2">
    <name type="scientific">Desulfosarcina widdelii</name>
    <dbReference type="NCBI Taxonomy" id="947919"/>
    <lineage>
        <taxon>Bacteria</taxon>
        <taxon>Pseudomonadati</taxon>
        <taxon>Thermodesulfobacteriota</taxon>
        <taxon>Desulfobacteria</taxon>
        <taxon>Desulfobacterales</taxon>
        <taxon>Desulfosarcinaceae</taxon>
        <taxon>Desulfosarcina</taxon>
    </lineage>
</organism>
<gene>
    <name evidence="1" type="ORF">DSCW_62740</name>
</gene>
<dbReference type="EMBL" id="AP021875">
    <property type="protein sequence ID" value="BBO78857.1"/>
    <property type="molecule type" value="Genomic_DNA"/>
</dbReference>
<dbReference type="AlphaFoldDB" id="A0A5K7ZQ07"/>
<reference evidence="1 2" key="1">
    <citation type="submission" date="2019-11" db="EMBL/GenBank/DDBJ databases">
        <title>Comparative genomics of hydrocarbon-degrading Desulfosarcina strains.</title>
        <authorList>
            <person name="Watanabe M."/>
            <person name="Kojima H."/>
            <person name="Fukui M."/>
        </authorList>
    </citation>
    <scope>NUCLEOTIDE SEQUENCE [LARGE SCALE GENOMIC DNA]</scope>
    <source>
        <strain evidence="1 2">PP31</strain>
    </source>
</reference>
<keyword evidence="2" id="KW-1185">Reference proteome</keyword>
<name>A0A5K7ZQ07_9BACT</name>
<dbReference type="Proteomes" id="UP000427769">
    <property type="component" value="Chromosome"/>
</dbReference>
<dbReference type="RefSeq" id="WP_155307446.1">
    <property type="nucleotide sequence ID" value="NZ_AP021875.1"/>
</dbReference>
<protein>
    <submittedName>
        <fullName evidence="1">Uncharacterized protein</fullName>
    </submittedName>
</protein>
<dbReference type="OrthoDB" id="5421176at2"/>
<accession>A0A5K7ZQ07</accession>
<sequence length="112" mass="12802">MSGLNDFKFAALSPEDLETIKALEKKLGPDIRLVAVESKDVLYAMEAKMAPNEWQRVDEVYPEIKGIKAYFTDQDAAREAKGWLKGFLINNNLIPKPKKRPIRIRQVVNTEK</sequence>
<dbReference type="KEGG" id="dwd:DSCW_62740"/>
<evidence type="ECO:0000313" key="1">
    <source>
        <dbReference type="EMBL" id="BBO78857.1"/>
    </source>
</evidence>